<gene>
    <name evidence="2" type="ORF">BO99DRAFT_447480</name>
</gene>
<dbReference type="OMA" id="DHVSVQD"/>
<dbReference type="AlphaFoldDB" id="A0A2V5GRB8"/>
<dbReference type="EMBL" id="KZ825234">
    <property type="protein sequence ID" value="PYI13699.1"/>
    <property type="molecule type" value="Genomic_DNA"/>
</dbReference>
<proteinExistence type="predicted"/>
<reference evidence="2 3" key="1">
    <citation type="submission" date="2018-02" db="EMBL/GenBank/DDBJ databases">
        <title>The genomes of Aspergillus section Nigri reveals drivers in fungal speciation.</title>
        <authorList>
            <consortium name="DOE Joint Genome Institute"/>
            <person name="Vesth T.C."/>
            <person name="Nybo J."/>
            <person name="Theobald S."/>
            <person name="Brandl J."/>
            <person name="Frisvad J.C."/>
            <person name="Nielsen K.F."/>
            <person name="Lyhne E.K."/>
            <person name="Kogle M.E."/>
            <person name="Kuo A."/>
            <person name="Riley R."/>
            <person name="Clum A."/>
            <person name="Nolan M."/>
            <person name="Lipzen A."/>
            <person name="Salamov A."/>
            <person name="Henrissat B."/>
            <person name="Wiebenga A."/>
            <person name="De vries R.P."/>
            <person name="Grigoriev I.V."/>
            <person name="Mortensen U.H."/>
            <person name="Andersen M.R."/>
            <person name="Baker S.E."/>
        </authorList>
    </citation>
    <scope>NUCLEOTIDE SEQUENCE [LARGE SCALE GENOMIC DNA]</scope>
    <source>
        <strain evidence="2 3">CBS 115571</strain>
    </source>
</reference>
<protein>
    <submittedName>
        <fullName evidence="2">Uncharacterized protein</fullName>
    </submittedName>
</protein>
<evidence type="ECO:0000313" key="3">
    <source>
        <dbReference type="Proteomes" id="UP000249829"/>
    </source>
</evidence>
<organism evidence="2 3">
    <name type="scientific">Aspergillus violaceofuscus (strain CBS 115571)</name>
    <dbReference type="NCBI Taxonomy" id="1450538"/>
    <lineage>
        <taxon>Eukaryota</taxon>
        <taxon>Fungi</taxon>
        <taxon>Dikarya</taxon>
        <taxon>Ascomycota</taxon>
        <taxon>Pezizomycotina</taxon>
        <taxon>Eurotiomycetes</taxon>
        <taxon>Eurotiomycetidae</taxon>
        <taxon>Eurotiales</taxon>
        <taxon>Aspergillaceae</taxon>
        <taxon>Aspergillus</taxon>
    </lineage>
</organism>
<evidence type="ECO:0000313" key="2">
    <source>
        <dbReference type="EMBL" id="PYI13699.1"/>
    </source>
</evidence>
<feature type="region of interest" description="Disordered" evidence="1">
    <location>
        <begin position="43"/>
        <end position="121"/>
    </location>
</feature>
<accession>A0A2V5GRB8</accession>
<sequence length="144" mass="15787">MTETSPIYNLIAAMDAEDEATAHNTTAAPDDATTDYGARAVRSAAMPADEDDESRLADHVSVQDSAPAGGRYQPSAYYDDAPREQAMPSHRHRQETATAGGGYQLREVEERADGSRRVHREYEDPATGVTYVRDLNGRFFSFGD</sequence>
<name>A0A2V5GRB8_ASPV1</name>
<feature type="compositionally biased region" description="Basic and acidic residues" evidence="1">
    <location>
        <begin position="106"/>
        <end position="121"/>
    </location>
</feature>
<keyword evidence="3" id="KW-1185">Reference proteome</keyword>
<dbReference type="Proteomes" id="UP000249829">
    <property type="component" value="Unassembled WGS sequence"/>
</dbReference>
<evidence type="ECO:0000256" key="1">
    <source>
        <dbReference type="SAM" id="MobiDB-lite"/>
    </source>
</evidence>